<sequence length="441" mass="50476">EETPTEFVWGSVIPGKGKSRRRDNIYEVILARKHAGNRMRGEGPALRSFVSEGSLGRPDIRSQTCPSPDEHNVSALHIPWVLVTRFENGEREAQRIPLENLPQITDSGMEKQAGYNPRIHMTSLLSAPISKASARQRAGRAGRTQPGLCFRLVDRFDFIAPRHTEVYLRAIQQLMAMGYLDGEGRVTKLGEAAARMPIHPAWYNVLLKAKDLNCLPEILSIAAVASTQNSIFVKPYRIRYAADEYHATFATPVSDHLTALNALHTSWHKLDSGQDVDRWCFEFCLSKRVLEEVVSIRRQLFAGCKNRWGEFTSLRFDDPQYNVKIRKAILHGFFYHTAFFHHEPVYKTVQDNHPAGIDPTSSLVKMGRDWVIYQTMHYTSKQYMITVTAVEVDWLLDYKYFHEDNLARKYNGEFKNPLLAEALQKARAKRVAANPNWRHPK</sequence>
<organism evidence="6 7">
    <name type="scientific">Fusarium albosuccineum</name>
    <dbReference type="NCBI Taxonomy" id="1237068"/>
    <lineage>
        <taxon>Eukaryota</taxon>
        <taxon>Fungi</taxon>
        <taxon>Dikarya</taxon>
        <taxon>Ascomycota</taxon>
        <taxon>Pezizomycotina</taxon>
        <taxon>Sordariomycetes</taxon>
        <taxon>Hypocreomycetidae</taxon>
        <taxon>Hypocreales</taxon>
        <taxon>Nectriaceae</taxon>
        <taxon>Fusarium</taxon>
        <taxon>Fusarium decemcellulare species complex</taxon>
    </lineage>
</organism>
<keyword evidence="7" id="KW-1185">Reference proteome</keyword>
<feature type="non-terminal residue" evidence="6">
    <location>
        <position position="1"/>
    </location>
</feature>
<dbReference type="PANTHER" id="PTHR18934">
    <property type="entry name" value="ATP-DEPENDENT RNA HELICASE"/>
    <property type="match status" value="1"/>
</dbReference>
<proteinExistence type="predicted"/>
<evidence type="ECO:0000256" key="1">
    <source>
        <dbReference type="ARBA" id="ARBA00022741"/>
    </source>
</evidence>
<dbReference type="AlphaFoldDB" id="A0A8H4L915"/>
<dbReference type="GO" id="GO:0016787">
    <property type="term" value="F:hydrolase activity"/>
    <property type="evidence" value="ECO:0007669"/>
    <property type="project" value="UniProtKB-KW"/>
</dbReference>
<evidence type="ECO:0000313" key="7">
    <source>
        <dbReference type="Proteomes" id="UP000554235"/>
    </source>
</evidence>
<reference evidence="6 7" key="1">
    <citation type="submission" date="2020-01" db="EMBL/GenBank/DDBJ databases">
        <title>Identification and distribution of gene clusters putatively required for synthesis of sphingolipid metabolism inhibitors in phylogenetically diverse species of the filamentous fungus Fusarium.</title>
        <authorList>
            <person name="Kim H.-S."/>
            <person name="Busman M."/>
            <person name="Brown D.W."/>
            <person name="Divon H."/>
            <person name="Uhlig S."/>
            <person name="Proctor R.H."/>
        </authorList>
    </citation>
    <scope>NUCLEOTIDE SEQUENCE [LARGE SCALE GENOMIC DNA]</scope>
    <source>
        <strain evidence="6 7">NRRL 20459</strain>
    </source>
</reference>
<evidence type="ECO:0000313" key="6">
    <source>
        <dbReference type="EMBL" id="KAF4465310.1"/>
    </source>
</evidence>
<accession>A0A8H4L915</accession>
<keyword evidence="2" id="KW-0378">Hydrolase</keyword>
<dbReference type="Proteomes" id="UP000554235">
    <property type="component" value="Unassembled WGS sequence"/>
</dbReference>
<dbReference type="GO" id="GO:0004386">
    <property type="term" value="F:helicase activity"/>
    <property type="evidence" value="ECO:0007669"/>
    <property type="project" value="UniProtKB-KW"/>
</dbReference>
<dbReference type="EMBL" id="JAADYS010001055">
    <property type="protein sequence ID" value="KAF4465310.1"/>
    <property type="molecule type" value="Genomic_DNA"/>
</dbReference>
<dbReference type="InterPro" id="IPR007502">
    <property type="entry name" value="Helicase-assoc_dom"/>
</dbReference>
<evidence type="ECO:0000256" key="2">
    <source>
        <dbReference type="ARBA" id="ARBA00022801"/>
    </source>
</evidence>
<gene>
    <name evidence="6" type="ORF">FALBO_7842</name>
</gene>
<dbReference type="Gene3D" id="1.20.120.1080">
    <property type="match status" value="1"/>
</dbReference>
<dbReference type="GO" id="GO:0005524">
    <property type="term" value="F:ATP binding"/>
    <property type="evidence" value="ECO:0007669"/>
    <property type="project" value="UniProtKB-KW"/>
</dbReference>
<keyword evidence="1" id="KW-0547">Nucleotide-binding</keyword>
<keyword evidence="3 6" id="KW-0347">Helicase</keyword>
<evidence type="ECO:0000259" key="5">
    <source>
        <dbReference type="SMART" id="SM00847"/>
    </source>
</evidence>
<dbReference type="Pfam" id="PF21010">
    <property type="entry name" value="HA2_C"/>
    <property type="match status" value="1"/>
</dbReference>
<dbReference type="Pfam" id="PF07717">
    <property type="entry name" value="OB_NTP_bind"/>
    <property type="match status" value="1"/>
</dbReference>
<dbReference type="SUPFAM" id="SSF52540">
    <property type="entry name" value="P-loop containing nucleoside triphosphate hydrolases"/>
    <property type="match status" value="1"/>
</dbReference>
<dbReference type="Gene3D" id="3.40.50.300">
    <property type="entry name" value="P-loop containing nucleotide triphosphate hydrolases"/>
    <property type="match status" value="1"/>
</dbReference>
<protein>
    <submittedName>
        <fullName evidence="6">Pre-mRNA-splicing factor ATP-dependent RNA helicase prp43</fullName>
    </submittedName>
</protein>
<dbReference type="OrthoDB" id="10253254at2759"/>
<comment type="caution">
    <text evidence="6">The sequence shown here is derived from an EMBL/GenBank/DDBJ whole genome shotgun (WGS) entry which is preliminary data.</text>
</comment>
<keyword evidence="4" id="KW-0067">ATP-binding</keyword>
<dbReference type="SMART" id="SM00847">
    <property type="entry name" value="HA2"/>
    <property type="match status" value="1"/>
</dbReference>
<evidence type="ECO:0000256" key="3">
    <source>
        <dbReference type="ARBA" id="ARBA00022806"/>
    </source>
</evidence>
<evidence type="ECO:0000256" key="4">
    <source>
        <dbReference type="ARBA" id="ARBA00022840"/>
    </source>
</evidence>
<dbReference type="GO" id="GO:0003723">
    <property type="term" value="F:RNA binding"/>
    <property type="evidence" value="ECO:0007669"/>
    <property type="project" value="TreeGrafter"/>
</dbReference>
<dbReference type="PANTHER" id="PTHR18934:SF99">
    <property type="entry name" value="ATP-DEPENDENT RNA HELICASE DHX37-RELATED"/>
    <property type="match status" value="1"/>
</dbReference>
<name>A0A8H4L915_9HYPO</name>
<feature type="domain" description="Helicase-associated" evidence="5">
    <location>
        <begin position="169"/>
        <end position="260"/>
    </location>
</feature>
<dbReference type="InterPro" id="IPR011709">
    <property type="entry name" value="DEAD-box_helicase_OB_fold"/>
</dbReference>
<dbReference type="InterPro" id="IPR027417">
    <property type="entry name" value="P-loop_NTPase"/>
</dbReference>